<organism evidence="2 3">
    <name type="scientific">Sinosporangium siamense</name>
    <dbReference type="NCBI Taxonomy" id="1367973"/>
    <lineage>
        <taxon>Bacteria</taxon>
        <taxon>Bacillati</taxon>
        <taxon>Actinomycetota</taxon>
        <taxon>Actinomycetes</taxon>
        <taxon>Streptosporangiales</taxon>
        <taxon>Streptosporangiaceae</taxon>
        <taxon>Sinosporangium</taxon>
    </lineage>
</organism>
<dbReference type="Proteomes" id="UP000606172">
    <property type="component" value="Unassembled WGS sequence"/>
</dbReference>
<proteinExistence type="predicted"/>
<accession>A0A919V493</accession>
<sequence>MPGVVKTRFIFNPLRGRLPPRATTPPTVSVMTSPSRGSLEPTVGPLSSRRKTPGAGETPFRGGFRLCRSSVA</sequence>
<evidence type="ECO:0000313" key="2">
    <source>
        <dbReference type="EMBL" id="GII91725.1"/>
    </source>
</evidence>
<name>A0A919V493_9ACTN</name>
<evidence type="ECO:0000313" key="3">
    <source>
        <dbReference type="Proteomes" id="UP000606172"/>
    </source>
</evidence>
<feature type="compositionally biased region" description="Low complexity" evidence="1">
    <location>
        <begin position="24"/>
        <end position="35"/>
    </location>
</feature>
<comment type="caution">
    <text evidence="2">The sequence shown here is derived from an EMBL/GenBank/DDBJ whole genome shotgun (WGS) entry which is preliminary data.</text>
</comment>
<reference evidence="2" key="1">
    <citation type="submission" date="2021-01" db="EMBL/GenBank/DDBJ databases">
        <title>Whole genome shotgun sequence of Sinosporangium siamense NBRC 109515.</title>
        <authorList>
            <person name="Komaki H."/>
            <person name="Tamura T."/>
        </authorList>
    </citation>
    <scope>NUCLEOTIDE SEQUENCE</scope>
    <source>
        <strain evidence="2">NBRC 109515</strain>
    </source>
</reference>
<protein>
    <submittedName>
        <fullName evidence="2">Uncharacterized protein</fullName>
    </submittedName>
</protein>
<evidence type="ECO:0000256" key="1">
    <source>
        <dbReference type="SAM" id="MobiDB-lite"/>
    </source>
</evidence>
<feature type="region of interest" description="Disordered" evidence="1">
    <location>
        <begin position="16"/>
        <end position="62"/>
    </location>
</feature>
<dbReference type="EMBL" id="BOOW01000011">
    <property type="protein sequence ID" value="GII91725.1"/>
    <property type="molecule type" value="Genomic_DNA"/>
</dbReference>
<gene>
    <name evidence="2" type="ORF">Ssi02_19560</name>
</gene>
<keyword evidence="3" id="KW-1185">Reference proteome</keyword>
<dbReference type="AlphaFoldDB" id="A0A919V493"/>